<evidence type="ECO:0000256" key="1">
    <source>
        <dbReference type="ARBA" id="ARBA00004123"/>
    </source>
</evidence>
<feature type="compositionally biased region" description="Acidic residues" evidence="15">
    <location>
        <begin position="210"/>
        <end position="223"/>
    </location>
</feature>
<dbReference type="FunFam" id="1.10.3200.20:FF:000002">
    <property type="entry name" value="DNA polymerase"/>
    <property type="match status" value="1"/>
</dbReference>
<keyword evidence="13" id="KW-0539">Nucleus</keyword>
<feature type="compositionally biased region" description="Low complexity" evidence="15">
    <location>
        <begin position="232"/>
        <end position="246"/>
    </location>
</feature>
<keyword evidence="4 14" id="KW-0808">Transferase</keyword>
<comment type="caution">
    <text evidence="20">The sequence shown here is derived from an EMBL/GenBank/DDBJ whole genome shotgun (WGS) entry which is preliminary data.</text>
</comment>
<feature type="region of interest" description="Disordered" evidence="15">
    <location>
        <begin position="297"/>
        <end position="319"/>
    </location>
</feature>
<dbReference type="GO" id="GO:0003682">
    <property type="term" value="F:chromatin binding"/>
    <property type="evidence" value="ECO:0007669"/>
    <property type="project" value="TreeGrafter"/>
</dbReference>
<dbReference type="InterPro" id="IPR023211">
    <property type="entry name" value="DNA_pol_palm_dom_sf"/>
</dbReference>
<dbReference type="InterPro" id="IPR045846">
    <property type="entry name" value="POLBc_alpha"/>
</dbReference>
<keyword evidence="10 14" id="KW-0239">DNA-directed DNA polymerase</keyword>
<evidence type="ECO:0000256" key="2">
    <source>
        <dbReference type="ARBA" id="ARBA00004173"/>
    </source>
</evidence>
<dbReference type="Gene3D" id="3.90.1600.10">
    <property type="entry name" value="Palm domain of DNA polymerase"/>
    <property type="match status" value="2"/>
</dbReference>
<dbReference type="OrthoDB" id="6755010at2759"/>
<dbReference type="PANTHER" id="PTHR45861:SF1">
    <property type="entry name" value="DNA POLYMERASE ALPHA CATALYTIC SUBUNIT"/>
    <property type="match status" value="1"/>
</dbReference>
<dbReference type="InterPro" id="IPR038256">
    <property type="entry name" value="Pol_alpha_znc_sf"/>
</dbReference>
<dbReference type="GO" id="GO:0005658">
    <property type="term" value="C:alpha DNA polymerase:primase complex"/>
    <property type="evidence" value="ECO:0007669"/>
    <property type="project" value="TreeGrafter"/>
</dbReference>
<dbReference type="SMART" id="SM00486">
    <property type="entry name" value="POLBc"/>
    <property type="match status" value="1"/>
</dbReference>
<dbReference type="GO" id="GO:1902975">
    <property type="term" value="P:mitotic DNA replication initiation"/>
    <property type="evidence" value="ECO:0007669"/>
    <property type="project" value="InterPro"/>
</dbReference>
<dbReference type="EMBL" id="MU032344">
    <property type="protein sequence ID" value="KAF3769986.1"/>
    <property type="molecule type" value="Genomic_DNA"/>
</dbReference>
<dbReference type="Gene3D" id="1.10.3200.20">
    <property type="entry name" value="DNA Polymerase alpha, zinc finger"/>
    <property type="match status" value="1"/>
</dbReference>
<comment type="similarity">
    <text evidence="3 14">Belongs to the DNA polymerase type-B family.</text>
</comment>
<dbReference type="Pfam" id="PF08996">
    <property type="entry name" value="zf-DNA_Pol"/>
    <property type="match status" value="1"/>
</dbReference>
<sequence length="1482" mass="166625">MPKADRRARLAELAALRKSGKKTFDSYEVEDVQDLYEEVDEDRYKTIVRNRLNQDDFVVDDNGEGYADDGREEWDRVRVYESDSEDELPVHGKNRKKSKKQKEEDQAKRDATDRNISDFFTKGAVKAQPKTKVVKTEEDDQFLAGLLGEVDQNIPAAAPRPSKKRDRSAERRRARIPSPAPEPRRPAPKKVRLSEDVLPTADVENSFVASDDDAFIPMDEDDPLPALPGPLPVDDVPSSDPVPSSPTVKVAARMSKLRADAQEDEDDDEDMMEVAHAGAITAASVNLSAARVPKKTIKIDPYPSPANSSPNKGTPEAAVDSSAWNDINSRLNVVSSSAAEPRGINKIDYRDAIEEDGSLNMFWTDYTEVNGSLCLFGKVLNKKTKSYVSCFVKVDNILRKLYFLPREHRLVDGVETPDEVGLMDVYTEIDALMTKMNVGMFKIKGCTRKYAFELPDVPKEGQYMKLFYPYTKPQIAPDANGETFSRVFGANTALFEQFVLWKNIMGPCWLKINDADFGTLKNASHCRLEVLVEHPNMVSPMSDSDNLDAPPLTLMSMAMRTTFNVKDNKQEILSISARIYDNVLLSDTTPADKLPCRTFTLVRPNGGVFPVGFEQAARNRKMGLIKTMKQETELLAFFLAQVDVVDPDVILGHQLEGVDYSVLLNRLHEKKIHQWSRLGRLRRTQWPSSIGKVGGNVFAERQILAGRLLCDLANDAGKSAMYKCSTWSLTEMCSLYLSGNNKRRDVDNEVALKSWANTKDGLLDYVSHVETDTYFITALALKVQLLPLTKVLTNLAGNSWARTLTGTRAERNEYILLHEFHRNKYICPDKQNFRGRQRVEEEHAEEEAGEGKKKDKYKGGLVFEPEKGLYDKFVLVMDFNSLYPSIIQEFNICFTTVDRTSLSEDEEAVPEVPSEQEQGILPRLIANLVSRRRQVKSLMKAKNATAEELATWDIKQLALKLTANSMYGCLGYTKSRFYARPLAVLTTYKGREILRSTKELAESKSLQVIYGDTDSVMINANVDNVQDAFTVGQEFKKAVNERYRLLEIDIDNVFRRILLQAKKKYAAINLVESDGKFIEKMEVKGLDMKRREYCALSKEISSRLLNEILSGDDTELSIQRIHEYLRETAGKMREQAVQAQKYIIFTQLGKAPKEYPNADSMPQVQVALRELARGKTVRKGDVISYIITGDSKGSDSVAKRAYTPQDVLKTDSGLIPDVEWYIGKQIFPPVERLCANIDGTSTAQLAECLGLDIRRYANNVNNSSNGNSNDLEIHPLESQIPDEVRFRDCARLQLRCRSCKTTSAFEGLVASPDRVTPTGVACGSCGTTMSTLSVVAQVERAIRIATARYYEGWLVCDDSSCGNRTRQMSVYGSRCLGPKGLARDCLGRMRYEISERDIYNQLIYFASLFDVEKARAKADPSVDRSDVAITDRETRAKILALAEHNRTRFGTLKGVVDRYLDKCGRQWVAMDNLFAKLGFAVA</sequence>
<feature type="compositionally biased region" description="Basic residues" evidence="15">
    <location>
        <begin position="161"/>
        <end position="175"/>
    </location>
</feature>
<evidence type="ECO:0000256" key="5">
    <source>
        <dbReference type="ARBA" id="ARBA00022695"/>
    </source>
</evidence>
<dbReference type="InterPro" id="IPR024647">
    <property type="entry name" value="DNA_pol_a_cat_su_N"/>
</dbReference>
<evidence type="ECO:0000259" key="18">
    <source>
        <dbReference type="Pfam" id="PF08996"/>
    </source>
</evidence>
<feature type="domain" description="Zinc finger DNA-directed DNA polymerase family B alpha" evidence="18">
    <location>
        <begin position="1278"/>
        <end position="1474"/>
    </location>
</feature>
<dbReference type="InterPro" id="IPR015088">
    <property type="entry name" value="Znf_DNA-dir_DNA_pol_B_alpha"/>
</dbReference>
<keyword evidence="11 14" id="KW-0238">DNA-binding</keyword>
<dbReference type="FunFam" id="1.10.132.60:FF:000004">
    <property type="entry name" value="DNA polymerase"/>
    <property type="match status" value="1"/>
</dbReference>
<protein>
    <recommendedName>
        <fullName evidence="14">DNA polymerase</fullName>
        <ecNumber evidence="14">2.7.7.7</ecNumber>
    </recommendedName>
</protein>
<evidence type="ECO:0000256" key="4">
    <source>
        <dbReference type="ARBA" id="ARBA00022679"/>
    </source>
</evidence>
<keyword evidence="9" id="KW-0862">Zinc</keyword>
<evidence type="ECO:0000256" key="14">
    <source>
        <dbReference type="RuleBase" id="RU000442"/>
    </source>
</evidence>
<evidence type="ECO:0000256" key="11">
    <source>
        <dbReference type="ARBA" id="ARBA00023125"/>
    </source>
</evidence>
<evidence type="ECO:0000256" key="10">
    <source>
        <dbReference type="ARBA" id="ARBA00022932"/>
    </source>
</evidence>
<dbReference type="FunFam" id="3.30.420.10:FF:000036">
    <property type="entry name" value="DNA polymerase"/>
    <property type="match status" value="1"/>
</dbReference>
<dbReference type="GO" id="GO:0003688">
    <property type="term" value="F:DNA replication origin binding"/>
    <property type="evidence" value="ECO:0007669"/>
    <property type="project" value="TreeGrafter"/>
</dbReference>
<feature type="region of interest" description="Disordered" evidence="15">
    <location>
        <begin position="80"/>
        <end position="250"/>
    </location>
</feature>
<keyword evidence="12" id="KW-0496">Mitochondrion</keyword>
<evidence type="ECO:0000259" key="17">
    <source>
        <dbReference type="Pfam" id="PF03104"/>
    </source>
</evidence>
<dbReference type="GO" id="GO:0006281">
    <property type="term" value="P:DNA repair"/>
    <property type="evidence" value="ECO:0007669"/>
    <property type="project" value="UniProtKB-ARBA"/>
</dbReference>
<dbReference type="PANTHER" id="PTHR45861">
    <property type="entry name" value="DNA POLYMERASE ALPHA CATALYTIC SUBUNIT"/>
    <property type="match status" value="1"/>
</dbReference>
<organism evidence="20 21">
    <name type="scientific">Cryphonectria parasitica (strain ATCC 38755 / EP155)</name>
    <dbReference type="NCBI Taxonomy" id="660469"/>
    <lineage>
        <taxon>Eukaryota</taxon>
        <taxon>Fungi</taxon>
        <taxon>Dikarya</taxon>
        <taxon>Ascomycota</taxon>
        <taxon>Pezizomycotina</taxon>
        <taxon>Sordariomycetes</taxon>
        <taxon>Sordariomycetidae</taxon>
        <taxon>Diaporthales</taxon>
        <taxon>Cryphonectriaceae</taxon>
        <taxon>Cryphonectria-Endothia species complex</taxon>
        <taxon>Cryphonectria</taxon>
    </lineage>
</organism>
<dbReference type="GO" id="GO:0000166">
    <property type="term" value="F:nucleotide binding"/>
    <property type="evidence" value="ECO:0007669"/>
    <property type="project" value="InterPro"/>
</dbReference>
<dbReference type="PRINTS" id="PR00106">
    <property type="entry name" value="DNAPOLB"/>
</dbReference>
<dbReference type="InterPro" id="IPR006134">
    <property type="entry name" value="DNA-dir_DNA_pol_B_multi_dom"/>
</dbReference>
<evidence type="ECO:0000256" key="12">
    <source>
        <dbReference type="ARBA" id="ARBA00023128"/>
    </source>
</evidence>
<comment type="subcellular location">
    <subcellularLocation>
        <location evidence="2">Mitochondrion</location>
    </subcellularLocation>
    <subcellularLocation>
        <location evidence="1">Nucleus</location>
    </subcellularLocation>
</comment>
<dbReference type="GO" id="GO:0003887">
    <property type="term" value="F:DNA-directed DNA polymerase activity"/>
    <property type="evidence" value="ECO:0007669"/>
    <property type="project" value="UniProtKB-KW"/>
</dbReference>
<dbReference type="Pfam" id="PF12254">
    <property type="entry name" value="DNA_pol_alpha_N"/>
    <property type="match status" value="1"/>
</dbReference>
<proteinExistence type="inferred from homology"/>
<dbReference type="GO" id="GO:0006273">
    <property type="term" value="P:lagging strand elongation"/>
    <property type="evidence" value="ECO:0007669"/>
    <property type="project" value="TreeGrafter"/>
</dbReference>
<feature type="domain" description="DNA polymerase alpha catalytic subunit N-terminal" evidence="19">
    <location>
        <begin position="10"/>
        <end position="75"/>
    </location>
</feature>
<dbReference type="GO" id="GO:0006272">
    <property type="term" value="P:leading strand elongation"/>
    <property type="evidence" value="ECO:0007669"/>
    <property type="project" value="TreeGrafter"/>
</dbReference>
<evidence type="ECO:0000256" key="9">
    <source>
        <dbReference type="ARBA" id="ARBA00022833"/>
    </source>
</evidence>
<dbReference type="NCBIfam" id="TIGR00592">
    <property type="entry name" value="pol2"/>
    <property type="match status" value="1"/>
</dbReference>
<keyword evidence="8" id="KW-0863">Zinc-finger</keyword>
<dbReference type="InterPro" id="IPR042087">
    <property type="entry name" value="DNA_pol_B_thumb"/>
</dbReference>
<dbReference type="InterPro" id="IPR006133">
    <property type="entry name" value="DNA-dir_DNA_pol_B_exonuc"/>
</dbReference>
<comment type="catalytic activity">
    <reaction evidence="14">
        <text>DNA(n) + a 2'-deoxyribonucleoside 5'-triphosphate = DNA(n+1) + diphosphate</text>
        <dbReference type="Rhea" id="RHEA:22508"/>
        <dbReference type="Rhea" id="RHEA-COMP:17339"/>
        <dbReference type="Rhea" id="RHEA-COMP:17340"/>
        <dbReference type="ChEBI" id="CHEBI:33019"/>
        <dbReference type="ChEBI" id="CHEBI:61560"/>
        <dbReference type="ChEBI" id="CHEBI:173112"/>
        <dbReference type="EC" id="2.7.7.7"/>
    </reaction>
</comment>
<feature type="domain" description="DNA-directed DNA polymerase family B multifunctional" evidence="16">
    <location>
        <begin position="799"/>
        <end position="1237"/>
    </location>
</feature>
<dbReference type="GeneID" id="63837111"/>
<dbReference type="Proteomes" id="UP000803844">
    <property type="component" value="Unassembled WGS sequence"/>
</dbReference>
<keyword evidence="5 14" id="KW-0548">Nucleotidyltransferase</keyword>
<feature type="compositionally biased region" description="Basic and acidic residues" evidence="15">
    <location>
        <begin position="101"/>
        <end position="116"/>
    </location>
</feature>
<dbReference type="InterPro" id="IPR036397">
    <property type="entry name" value="RNaseH_sf"/>
</dbReference>
<dbReference type="GO" id="GO:0008270">
    <property type="term" value="F:zinc ion binding"/>
    <property type="evidence" value="ECO:0007669"/>
    <property type="project" value="UniProtKB-KW"/>
</dbReference>
<evidence type="ECO:0000256" key="6">
    <source>
        <dbReference type="ARBA" id="ARBA00022705"/>
    </source>
</evidence>
<dbReference type="CDD" id="cd05532">
    <property type="entry name" value="POLBc_alpha"/>
    <property type="match status" value="1"/>
</dbReference>
<dbReference type="GO" id="GO:0005739">
    <property type="term" value="C:mitochondrion"/>
    <property type="evidence" value="ECO:0007669"/>
    <property type="project" value="UniProtKB-SubCell"/>
</dbReference>
<evidence type="ECO:0000256" key="3">
    <source>
        <dbReference type="ARBA" id="ARBA00005755"/>
    </source>
</evidence>
<dbReference type="SUPFAM" id="SSF53098">
    <property type="entry name" value="Ribonuclease H-like"/>
    <property type="match status" value="1"/>
</dbReference>
<accession>A0A9P5CU05</accession>
<dbReference type="RefSeq" id="XP_040780947.1">
    <property type="nucleotide sequence ID" value="XM_040919982.1"/>
</dbReference>
<feature type="domain" description="DNA-directed DNA polymerase family B exonuclease" evidence="17">
    <location>
        <begin position="486"/>
        <end position="732"/>
    </location>
</feature>
<dbReference type="Pfam" id="PF00136">
    <property type="entry name" value="DNA_pol_B"/>
    <property type="match status" value="1"/>
</dbReference>
<evidence type="ECO:0000259" key="19">
    <source>
        <dbReference type="Pfam" id="PF12254"/>
    </source>
</evidence>
<dbReference type="GO" id="GO:0003697">
    <property type="term" value="F:single-stranded DNA binding"/>
    <property type="evidence" value="ECO:0007669"/>
    <property type="project" value="TreeGrafter"/>
</dbReference>
<dbReference type="InterPro" id="IPR043502">
    <property type="entry name" value="DNA/RNA_pol_sf"/>
</dbReference>
<dbReference type="InterPro" id="IPR012337">
    <property type="entry name" value="RNaseH-like_sf"/>
</dbReference>
<name>A0A9P5CU05_CRYP1</name>
<evidence type="ECO:0000313" key="20">
    <source>
        <dbReference type="EMBL" id="KAF3769986.1"/>
    </source>
</evidence>
<dbReference type="FunFam" id="3.30.70.2820:FF:000001">
    <property type="entry name" value="DNA polymerase"/>
    <property type="match status" value="1"/>
</dbReference>
<evidence type="ECO:0000313" key="21">
    <source>
        <dbReference type="Proteomes" id="UP000803844"/>
    </source>
</evidence>
<dbReference type="SUPFAM" id="SSF56672">
    <property type="entry name" value="DNA/RNA polymerases"/>
    <property type="match status" value="1"/>
</dbReference>
<evidence type="ECO:0000259" key="16">
    <source>
        <dbReference type="Pfam" id="PF00136"/>
    </source>
</evidence>
<dbReference type="Gene3D" id="1.10.132.60">
    <property type="entry name" value="DNA polymerase family B, C-terminal domain"/>
    <property type="match status" value="1"/>
</dbReference>
<dbReference type="Pfam" id="PF03104">
    <property type="entry name" value="DNA_pol_B_exo1"/>
    <property type="match status" value="1"/>
</dbReference>
<evidence type="ECO:0000256" key="7">
    <source>
        <dbReference type="ARBA" id="ARBA00022723"/>
    </source>
</evidence>
<keyword evidence="6 14" id="KW-0235">DNA replication</keyword>
<keyword evidence="7" id="KW-0479">Metal-binding</keyword>
<gene>
    <name evidence="20" type="ORF">M406DRAFT_325463</name>
</gene>
<evidence type="ECO:0000256" key="8">
    <source>
        <dbReference type="ARBA" id="ARBA00022771"/>
    </source>
</evidence>
<dbReference type="PROSITE" id="PS00116">
    <property type="entry name" value="DNA_POLYMERASE_B"/>
    <property type="match status" value="1"/>
</dbReference>
<keyword evidence="21" id="KW-1185">Reference proteome</keyword>
<evidence type="ECO:0000256" key="15">
    <source>
        <dbReference type="SAM" id="MobiDB-lite"/>
    </source>
</evidence>
<dbReference type="InterPro" id="IPR017964">
    <property type="entry name" value="DNA-dir_DNA_pol_B_CS"/>
</dbReference>
<reference evidence="20" key="1">
    <citation type="journal article" date="2020" name="Phytopathology">
        <title>Genome sequence of the chestnut blight fungus Cryphonectria parasitica EP155: A fundamental resource for an archetypical invasive plant pathogen.</title>
        <authorList>
            <person name="Crouch J.A."/>
            <person name="Dawe A."/>
            <person name="Aerts A."/>
            <person name="Barry K."/>
            <person name="Churchill A.C.L."/>
            <person name="Grimwood J."/>
            <person name="Hillman B."/>
            <person name="Milgroom M.G."/>
            <person name="Pangilinan J."/>
            <person name="Smith M."/>
            <person name="Salamov A."/>
            <person name="Schmutz J."/>
            <person name="Yadav J."/>
            <person name="Grigoriev I.V."/>
            <person name="Nuss D."/>
        </authorList>
    </citation>
    <scope>NUCLEOTIDE SEQUENCE</scope>
    <source>
        <strain evidence="20">EP155</strain>
    </source>
</reference>
<dbReference type="Gene3D" id="2.40.50.730">
    <property type="match status" value="1"/>
</dbReference>
<dbReference type="EC" id="2.7.7.7" evidence="14"/>
<dbReference type="Gene3D" id="3.30.420.10">
    <property type="entry name" value="Ribonuclease H-like superfamily/Ribonuclease H"/>
    <property type="match status" value="1"/>
</dbReference>
<dbReference type="Gene3D" id="3.30.70.2820">
    <property type="match status" value="1"/>
</dbReference>
<dbReference type="CDD" id="cd05776">
    <property type="entry name" value="DNA_polB_alpha_exo"/>
    <property type="match status" value="1"/>
</dbReference>
<dbReference type="InterPro" id="IPR006172">
    <property type="entry name" value="DNA-dir_DNA_pol_B"/>
</dbReference>
<evidence type="ECO:0000256" key="13">
    <source>
        <dbReference type="ARBA" id="ARBA00023242"/>
    </source>
</evidence>